<dbReference type="Proteomes" id="UP000247233">
    <property type="component" value="Unassembled WGS sequence"/>
</dbReference>
<sequence>MVRSNILYLTFPKDIPIPSRSPHHPHPINPKTDPPPSPPPQTINSRFLILSDTHGTPISFKVLQHEHLDIVLPCGDLTHGSKLSEYRDTIQLLQSIPIPLKLLVAGNHDFTLDGPTYTNKITEAEACGIDFPLIQKQYGHHGEARALIDTAKDPGIVFLDERSHRFDLPNGAA</sequence>
<dbReference type="VEuPathDB" id="FungiDB:BO70DRAFT_139168"/>
<keyword evidence="4" id="KW-1185">Reference proteome</keyword>
<dbReference type="OrthoDB" id="630188at2759"/>
<dbReference type="PANTHER" id="PTHR12905">
    <property type="entry name" value="METALLOPHOSPHOESTERASE"/>
    <property type="match status" value="1"/>
</dbReference>
<organism evidence="3 4">
    <name type="scientific">Aspergillus heteromorphus CBS 117.55</name>
    <dbReference type="NCBI Taxonomy" id="1448321"/>
    <lineage>
        <taxon>Eukaryota</taxon>
        <taxon>Fungi</taxon>
        <taxon>Dikarya</taxon>
        <taxon>Ascomycota</taxon>
        <taxon>Pezizomycotina</taxon>
        <taxon>Eurotiomycetes</taxon>
        <taxon>Eurotiomycetidae</taxon>
        <taxon>Eurotiales</taxon>
        <taxon>Aspergillaceae</taxon>
        <taxon>Aspergillus</taxon>
        <taxon>Aspergillus subgen. Circumdati</taxon>
    </lineage>
</organism>
<dbReference type="SUPFAM" id="SSF56300">
    <property type="entry name" value="Metallo-dependent phosphatases"/>
    <property type="match status" value="1"/>
</dbReference>
<feature type="compositionally biased region" description="Pro residues" evidence="1">
    <location>
        <begin position="32"/>
        <end position="41"/>
    </location>
</feature>
<dbReference type="PANTHER" id="PTHR12905:SF0">
    <property type="entry name" value="CALCINEURIN-LIKE PHOSPHOESTERASE DOMAIN-CONTAINING PROTEIN"/>
    <property type="match status" value="1"/>
</dbReference>
<evidence type="ECO:0000313" key="3">
    <source>
        <dbReference type="EMBL" id="PWY70486.1"/>
    </source>
</evidence>
<feature type="region of interest" description="Disordered" evidence="1">
    <location>
        <begin position="17"/>
        <end position="44"/>
    </location>
</feature>
<dbReference type="Gene3D" id="3.60.21.10">
    <property type="match status" value="1"/>
</dbReference>
<feature type="domain" description="Calcineurin-like phosphoesterase" evidence="2">
    <location>
        <begin position="46"/>
        <end position="112"/>
    </location>
</feature>
<gene>
    <name evidence="3" type="ORF">BO70DRAFT_139168</name>
</gene>
<evidence type="ECO:0000313" key="4">
    <source>
        <dbReference type="Proteomes" id="UP000247233"/>
    </source>
</evidence>
<reference evidence="3 4" key="1">
    <citation type="submission" date="2016-12" db="EMBL/GenBank/DDBJ databases">
        <title>The genomes of Aspergillus section Nigri reveals drivers in fungal speciation.</title>
        <authorList>
            <consortium name="DOE Joint Genome Institute"/>
            <person name="Vesth T.C."/>
            <person name="Nybo J."/>
            <person name="Theobald S."/>
            <person name="Brandl J."/>
            <person name="Frisvad J.C."/>
            <person name="Nielsen K.F."/>
            <person name="Lyhne E.K."/>
            <person name="Kogle M.E."/>
            <person name="Kuo A."/>
            <person name="Riley R."/>
            <person name="Clum A."/>
            <person name="Nolan M."/>
            <person name="Lipzen A."/>
            <person name="Salamov A."/>
            <person name="Henrissat B."/>
            <person name="Wiebenga A."/>
            <person name="De Vries R.P."/>
            <person name="Grigoriev I.V."/>
            <person name="Mortensen U.H."/>
            <person name="Andersen M.R."/>
            <person name="Baker S.E."/>
        </authorList>
    </citation>
    <scope>NUCLEOTIDE SEQUENCE [LARGE SCALE GENOMIC DNA]</scope>
    <source>
        <strain evidence="3 4">CBS 117.55</strain>
    </source>
</reference>
<dbReference type="GO" id="GO:0016787">
    <property type="term" value="F:hydrolase activity"/>
    <property type="evidence" value="ECO:0007669"/>
    <property type="project" value="InterPro"/>
</dbReference>
<dbReference type="RefSeq" id="XP_025395973.1">
    <property type="nucleotide sequence ID" value="XM_025538119.1"/>
</dbReference>
<evidence type="ECO:0000256" key="1">
    <source>
        <dbReference type="SAM" id="MobiDB-lite"/>
    </source>
</evidence>
<dbReference type="InterPro" id="IPR029052">
    <property type="entry name" value="Metallo-depent_PP-like"/>
</dbReference>
<dbReference type="EMBL" id="MSFL01000030">
    <property type="protein sequence ID" value="PWY70486.1"/>
    <property type="molecule type" value="Genomic_DNA"/>
</dbReference>
<dbReference type="GeneID" id="37060356"/>
<accession>A0A317V8K8</accession>
<name>A0A317V8K8_9EURO</name>
<proteinExistence type="predicted"/>
<dbReference type="InterPro" id="IPR051693">
    <property type="entry name" value="UPF0046_metallophosphoest"/>
</dbReference>
<dbReference type="InterPro" id="IPR004843">
    <property type="entry name" value="Calcineurin-like_PHP"/>
</dbReference>
<evidence type="ECO:0000259" key="2">
    <source>
        <dbReference type="Pfam" id="PF00149"/>
    </source>
</evidence>
<dbReference type="AlphaFoldDB" id="A0A317V8K8"/>
<comment type="caution">
    <text evidence="3">The sequence shown here is derived from an EMBL/GenBank/DDBJ whole genome shotgun (WGS) entry which is preliminary data.</text>
</comment>
<protein>
    <recommendedName>
        <fullName evidence="2">Calcineurin-like phosphoesterase domain-containing protein</fullName>
    </recommendedName>
</protein>
<dbReference type="Pfam" id="PF00149">
    <property type="entry name" value="Metallophos"/>
    <property type="match status" value="1"/>
</dbReference>